<keyword evidence="1" id="KW-1133">Transmembrane helix</keyword>
<keyword evidence="1" id="KW-0812">Transmembrane</keyword>
<dbReference type="GO" id="GO:0042048">
    <property type="term" value="P:olfactory behavior"/>
    <property type="evidence" value="ECO:0007669"/>
    <property type="project" value="TreeGrafter"/>
</dbReference>
<dbReference type="Pfam" id="PF10326">
    <property type="entry name" value="7TM_GPCR_Str"/>
    <property type="match status" value="2"/>
</dbReference>
<dbReference type="Proteomes" id="UP000005237">
    <property type="component" value="Unassembled WGS sequence"/>
</dbReference>
<dbReference type="GO" id="GO:0038022">
    <property type="term" value="F:G protein-coupled olfactory receptor activity"/>
    <property type="evidence" value="ECO:0007669"/>
    <property type="project" value="TreeGrafter"/>
</dbReference>
<sequence>MSQHYNYTRNFYLFTMTGSLEISQFVELLGSLLSLVSNVFLLVLIHRFSHPEYGSYKILMILMAGLYVVYSAIEVLVMPSYFVFEYNYLLFTTNYINYQAISQYLIITFCATFGAMQMVLAFQFIFRYMSVACSPISRHMFFEGRRHFLWIGATFLYFSNWFIMAILFFKNSGNHNHPKELAVAVEERFGRNISQMAGTLVTYAVMGIIWATLGQLMGSPWTADGQLLGNSWAALGQQMGSSWTADGQLLGIRCAALGQLMGSSWASDRQQMGSRWADPEQQTGRSWAADGQFPQIDDFFYFYFTYFRNYVNENGKVTPNYLHIYLMLYLIACAAVPMTISSICAVKTWHAIRITANMMQKSYRIQKQERQLFFALLIQFSVPFLGNTVPMMLLFLCPALHISTEPYTNYICMAVPFYPLFDAWCTIFIIKDYYRGALSKLTPCRPLFQNSPILKVYPYLNLLFIIPRVNVFCFRTPRAVSTRQMLFFIWIGNGNGKGKPSVHGQWRPPKCFVLKSIF</sequence>
<protein>
    <recommendedName>
        <fullName evidence="4">G protein-coupled receptor</fullName>
    </recommendedName>
</protein>
<dbReference type="SUPFAM" id="SSF81321">
    <property type="entry name" value="Family A G protein-coupled receptor-like"/>
    <property type="match status" value="1"/>
</dbReference>
<dbReference type="EnsemblMetazoa" id="CJA00989c.1">
    <property type="protein sequence ID" value="CJA00989c.1"/>
    <property type="gene ID" value="WBGene00120193"/>
</dbReference>
<name>A0A8R1DFJ6_CAEJA</name>
<feature type="transmembrane region" description="Helical" evidence="1">
    <location>
        <begin position="25"/>
        <end position="46"/>
    </location>
</feature>
<feature type="transmembrane region" description="Helical" evidence="1">
    <location>
        <begin position="324"/>
        <end position="352"/>
    </location>
</feature>
<feature type="transmembrane region" description="Helical" evidence="1">
    <location>
        <begin position="58"/>
        <end position="84"/>
    </location>
</feature>
<dbReference type="PANTHER" id="PTHR22943">
    <property type="entry name" value="7-TRANSMEMBRANE DOMAIN RECEPTOR C.ELEGANS"/>
    <property type="match status" value="1"/>
</dbReference>
<reference evidence="3" key="1">
    <citation type="submission" date="2010-08" db="EMBL/GenBank/DDBJ databases">
        <authorList>
            <consortium name="Caenorhabditis japonica Sequencing Consortium"/>
            <person name="Wilson R.K."/>
        </authorList>
    </citation>
    <scope>NUCLEOTIDE SEQUENCE [LARGE SCALE GENOMIC DNA]</scope>
    <source>
        <strain evidence="3">DF5081</strain>
    </source>
</reference>
<keyword evidence="1" id="KW-0472">Membrane</keyword>
<proteinExistence type="predicted"/>
<evidence type="ECO:0000313" key="3">
    <source>
        <dbReference type="Proteomes" id="UP000005237"/>
    </source>
</evidence>
<dbReference type="GO" id="GO:0005886">
    <property type="term" value="C:plasma membrane"/>
    <property type="evidence" value="ECO:0007669"/>
    <property type="project" value="TreeGrafter"/>
</dbReference>
<organism evidence="2 3">
    <name type="scientific">Caenorhabditis japonica</name>
    <dbReference type="NCBI Taxonomy" id="281687"/>
    <lineage>
        <taxon>Eukaryota</taxon>
        <taxon>Metazoa</taxon>
        <taxon>Ecdysozoa</taxon>
        <taxon>Nematoda</taxon>
        <taxon>Chromadorea</taxon>
        <taxon>Rhabditida</taxon>
        <taxon>Rhabditina</taxon>
        <taxon>Rhabditomorpha</taxon>
        <taxon>Rhabditoidea</taxon>
        <taxon>Rhabditidae</taxon>
        <taxon>Peloderinae</taxon>
        <taxon>Caenorhabditis</taxon>
    </lineage>
</organism>
<evidence type="ECO:0000313" key="2">
    <source>
        <dbReference type="EnsemblMetazoa" id="CJA00989c.1"/>
    </source>
</evidence>
<feature type="transmembrane region" description="Helical" evidence="1">
    <location>
        <begin position="147"/>
        <end position="169"/>
    </location>
</feature>
<keyword evidence="3" id="KW-1185">Reference proteome</keyword>
<dbReference type="PANTHER" id="PTHR22943:SF77">
    <property type="entry name" value="SEVEN TM RECEPTOR"/>
    <property type="match status" value="1"/>
</dbReference>
<evidence type="ECO:0000256" key="1">
    <source>
        <dbReference type="SAM" id="Phobius"/>
    </source>
</evidence>
<dbReference type="AlphaFoldDB" id="A0A8R1DFJ6"/>
<feature type="transmembrane region" description="Helical" evidence="1">
    <location>
        <begin position="372"/>
        <end position="395"/>
    </location>
</feature>
<accession>A0A8R1DFJ6</accession>
<evidence type="ECO:0008006" key="4">
    <source>
        <dbReference type="Google" id="ProtNLM"/>
    </source>
</evidence>
<dbReference type="InterPro" id="IPR019428">
    <property type="entry name" value="7TM_GPCR_serpentine_rcpt_Str"/>
</dbReference>
<reference evidence="2" key="2">
    <citation type="submission" date="2022-06" db="UniProtKB">
        <authorList>
            <consortium name="EnsemblMetazoa"/>
        </authorList>
    </citation>
    <scope>IDENTIFICATION</scope>
    <source>
        <strain evidence="2">DF5081</strain>
    </source>
</reference>
<feature type="transmembrane region" description="Helical" evidence="1">
    <location>
        <begin position="407"/>
        <end position="430"/>
    </location>
</feature>
<feature type="transmembrane region" description="Helical" evidence="1">
    <location>
        <begin position="104"/>
        <end position="126"/>
    </location>
</feature>